<keyword evidence="5 8" id="KW-1133">Transmembrane helix</keyword>
<dbReference type="EMBL" id="ARXS01000015">
    <property type="protein sequence ID" value="MCU5783375.1"/>
    <property type="molecule type" value="Genomic_DNA"/>
</dbReference>
<evidence type="ECO:0000256" key="3">
    <source>
        <dbReference type="ARBA" id="ARBA00022475"/>
    </source>
</evidence>
<dbReference type="Pfam" id="PF00528">
    <property type="entry name" value="BPD_transp_1"/>
    <property type="match status" value="1"/>
</dbReference>
<feature type="transmembrane region" description="Helical" evidence="8">
    <location>
        <begin position="14"/>
        <end position="35"/>
    </location>
</feature>
<evidence type="ECO:0000256" key="5">
    <source>
        <dbReference type="ARBA" id="ARBA00022989"/>
    </source>
</evidence>
<dbReference type="PANTHER" id="PTHR43163">
    <property type="entry name" value="DIPEPTIDE TRANSPORT SYSTEM PERMEASE PROTEIN DPPB-RELATED"/>
    <property type="match status" value="1"/>
</dbReference>
<sequence>MVTRVKQRMVISRLLQALPILVLATFIVFCLMQLIPGDVAVTLAGENASVERIAEIRQAYGLDQPFFVQYGQWLWQAASGDLGTALLSGEPVAQTIARTFPNTLLVAVYATLLSIVIGVPLGILAATRSGSKLDGGIMGAASLGVALPNFWFGMILVLFFALTLRWFPATGFVSPFEDFSQALWYATLPALALCTNGIAEVARQLRSSLVEIQSSQHVRTLHAKGLSPARILWLHGLKNVSVNLLTVVGLLFNKILAATVVVEAVFAIPGIGSSIVNAVLQGDFPVVQGAVLAMVVTVIVVNLLTDLLCTLLDPRINAS</sequence>
<feature type="transmembrane region" description="Helical" evidence="8">
    <location>
        <begin position="104"/>
        <end position="125"/>
    </location>
</feature>
<dbReference type="CDD" id="cd06261">
    <property type="entry name" value="TM_PBP2"/>
    <property type="match status" value="1"/>
</dbReference>
<proteinExistence type="inferred from homology"/>
<evidence type="ECO:0000313" key="10">
    <source>
        <dbReference type="EMBL" id="MCU5783375.1"/>
    </source>
</evidence>
<feature type="transmembrane region" description="Helical" evidence="8">
    <location>
        <begin position="137"/>
        <end position="162"/>
    </location>
</feature>
<protein>
    <submittedName>
        <fullName evidence="10">ABC transporter inner membrane protein</fullName>
    </submittedName>
</protein>
<organism evidence="10 11">
    <name type="scientific">Alloalcanivorax balearicus MACL04</name>
    <dbReference type="NCBI Taxonomy" id="1177182"/>
    <lineage>
        <taxon>Bacteria</taxon>
        <taxon>Pseudomonadati</taxon>
        <taxon>Pseudomonadota</taxon>
        <taxon>Gammaproteobacteria</taxon>
        <taxon>Oceanospirillales</taxon>
        <taxon>Alcanivoracaceae</taxon>
        <taxon>Alloalcanivorax</taxon>
    </lineage>
</organism>
<dbReference type="InterPro" id="IPR045621">
    <property type="entry name" value="BPD_transp_1_N"/>
</dbReference>
<accession>A0ABT2R0R4</accession>
<dbReference type="Gene3D" id="1.10.3720.10">
    <property type="entry name" value="MetI-like"/>
    <property type="match status" value="1"/>
</dbReference>
<keyword evidence="11" id="KW-1185">Reference proteome</keyword>
<dbReference type="RefSeq" id="WP_014992929.1">
    <property type="nucleotide sequence ID" value="NZ_ARXS01000015.1"/>
</dbReference>
<dbReference type="Proteomes" id="UP001064106">
    <property type="component" value="Unassembled WGS sequence"/>
</dbReference>
<reference evidence="10" key="1">
    <citation type="submission" date="2012-09" db="EMBL/GenBank/DDBJ databases">
        <title>Genome Sequence of alkane-degrading Bacterium Alcanivorax balearicus MACL04.</title>
        <authorList>
            <person name="Lai Q."/>
            <person name="Shao Z."/>
        </authorList>
    </citation>
    <scope>NUCLEOTIDE SEQUENCE</scope>
    <source>
        <strain evidence="10">MACL04</strain>
    </source>
</reference>
<dbReference type="PANTHER" id="PTHR43163:SF6">
    <property type="entry name" value="DIPEPTIDE TRANSPORT SYSTEM PERMEASE PROTEIN DPPB-RELATED"/>
    <property type="match status" value="1"/>
</dbReference>
<gene>
    <name evidence="10" type="ORF">MA04_02675</name>
</gene>
<evidence type="ECO:0000256" key="7">
    <source>
        <dbReference type="ARBA" id="ARBA00024202"/>
    </source>
</evidence>
<dbReference type="InterPro" id="IPR000515">
    <property type="entry name" value="MetI-like"/>
</dbReference>
<evidence type="ECO:0000259" key="9">
    <source>
        <dbReference type="PROSITE" id="PS50928"/>
    </source>
</evidence>
<keyword evidence="3" id="KW-1003">Cell membrane</keyword>
<evidence type="ECO:0000256" key="2">
    <source>
        <dbReference type="ARBA" id="ARBA00022448"/>
    </source>
</evidence>
<comment type="subcellular location">
    <subcellularLocation>
        <location evidence="1 8">Cell membrane</location>
        <topology evidence="1 8">Multi-pass membrane protein</topology>
    </subcellularLocation>
</comment>
<dbReference type="SUPFAM" id="SSF161098">
    <property type="entry name" value="MetI-like"/>
    <property type="match status" value="1"/>
</dbReference>
<feature type="transmembrane region" description="Helical" evidence="8">
    <location>
        <begin position="286"/>
        <end position="312"/>
    </location>
</feature>
<feature type="domain" description="ABC transmembrane type-1" evidence="9">
    <location>
        <begin position="100"/>
        <end position="305"/>
    </location>
</feature>
<comment type="similarity">
    <text evidence="7">Belongs to the binding-protein-dependent transport system permease family. OppBC subfamily.</text>
</comment>
<name>A0ABT2R0R4_9GAMM</name>
<evidence type="ECO:0000256" key="8">
    <source>
        <dbReference type="RuleBase" id="RU363032"/>
    </source>
</evidence>
<dbReference type="PROSITE" id="PS50928">
    <property type="entry name" value="ABC_TM1"/>
    <property type="match status" value="1"/>
</dbReference>
<dbReference type="InterPro" id="IPR035906">
    <property type="entry name" value="MetI-like_sf"/>
</dbReference>
<evidence type="ECO:0000256" key="6">
    <source>
        <dbReference type="ARBA" id="ARBA00023136"/>
    </source>
</evidence>
<keyword evidence="4 8" id="KW-0812">Transmembrane</keyword>
<keyword evidence="2 8" id="KW-0813">Transport</keyword>
<dbReference type="Pfam" id="PF19300">
    <property type="entry name" value="BPD_transp_1_N"/>
    <property type="match status" value="1"/>
</dbReference>
<evidence type="ECO:0000256" key="4">
    <source>
        <dbReference type="ARBA" id="ARBA00022692"/>
    </source>
</evidence>
<feature type="transmembrane region" description="Helical" evidence="8">
    <location>
        <begin position="255"/>
        <end position="280"/>
    </location>
</feature>
<comment type="caution">
    <text evidence="10">The sequence shown here is derived from an EMBL/GenBank/DDBJ whole genome shotgun (WGS) entry which is preliminary data.</text>
</comment>
<keyword evidence="6 8" id="KW-0472">Membrane</keyword>
<evidence type="ECO:0000313" key="11">
    <source>
        <dbReference type="Proteomes" id="UP001064106"/>
    </source>
</evidence>
<evidence type="ECO:0000256" key="1">
    <source>
        <dbReference type="ARBA" id="ARBA00004651"/>
    </source>
</evidence>